<keyword evidence="2" id="KW-1185">Reference proteome</keyword>
<organism evidence="1 2">
    <name type="scientific">Actinomadura rugatobispora</name>
    <dbReference type="NCBI Taxonomy" id="1994"/>
    <lineage>
        <taxon>Bacteria</taxon>
        <taxon>Bacillati</taxon>
        <taxon>Actinomycetota</taxon>
        <taxon>Actinomycetes</taxon>
        <taxon>Streptosporangiales</taxon>
        <taxon>Thermomonosporaceae</taxon>
        <taxon>Actinomadura</taxon>
    </lineage>
</organism>
<comment type="caution">
    <text evidence="1">The sequence shown here is derived from an EMBL/GenBank/DDBJ whole genome shotgun (WGS) entry which is preliminary data.</text>
</comment>
<evidence type="ECO:0000313" key="2">
    <source>
        <dbReference type="Proteomes" id="UP001596074"/>
    </source>
</evidence>
<dbReference type="EMBL" id="JBHSON010000057">
    <property type="protein sequence ID" value="MFC5750710.1"/>
    <property type="molecule type" value="Genomic_DNA"/>
</dbReference>
<dbReference type="Proteomes" id="UP001596074">
    <property type="component" value="Unassembled WGS sequence"/>
</dbReference>
<sequence>MSELVAVLEVEQPQQRHQWRAWATGLRDLPFYHAKQNQVWLEIALGLLAWMPRGGTRLPPAIGDDCL</sequence>
<dbReference type="RefSeq" id="WP_378286488.1">
    <property type="nucleotide sequence ID" value="NZ_JBHSON010000057.1"/>
</dbReference>
<accession>A0ABW1ABM5</accession>
<name>A0ABW1ABM5_9ACTN</name>
<proteinExistence type="predicted"/>
<evidence type="ECO:0000313" key="1">
    <source>
        <dbReference type="EMBL" id="MFC5750710.1"/>
    </source>
</evidence>
<reference evidence="2" key="1">
    <citation type="journal article" date="2019" name="Int. J. Syst. Evol. Microbiol.">
        <title>The Global Catalogue of Microorganisms (GCM) 10K type strain sequencing project: providing services to taxonomists for standard genome sequencing and annotation.</title>
        <authorList>
            <consortium name="The Broad Institute Genomics Platform"/>
            <consortium name="The Broad Institute Genome Sequencing Center for Infectious Disease"/>
            <person name="Wu L."/>
            <person name="Ma J."/>
        </authorList>
    </citation>
    <scope>NUCLEOTIDE SEQUENCE [LARGE SCALE GENOMIC DNA]</scope>
    <source>
        <strain evidence="2">KCTC 42087</strain>
    </source>
</reference>
<protein>
    <submittedName>
        <fullName evidence="1">Uncharacterized protein</fullName>
    </submittedName>
</protein>
<gene>
    <name evidence="1" type="ORF">ACFPZN_34250</name>
</gene>